<feature type="domain" description="TonB-dependent receptor-like beta-barrel" evidence="6">
    <location>
        <begin position="713"/>
        <end position="1165"/>
    </location>
</feature>
<dbReference type="Proteomes" id="UP000037600">
    <property type="component" value="Unassembled WGS sequence"/>
</dbReference>
<comment type="subcellular location">
    <subcellularLocation>
        <location evidence="1 4">Cell outer membrane</location>
    </subcellularLocation>
</comment>
<dbReference type="InterPro" id="IPR000531">
    <property type="entry name" value="Beta-barrel_TonB"/>
</dbReference>
<dbReference type="Pfam" id="PF00593">
    <property type="entry name" value="TonB_dep_Rec_b-barrel"/>
    <property type="match status" value="1"/>
</dbReference>
<dbReference type="EMBL" id="LAZL01000002">
    <property type="protein sequence ID" value="KMT66865.1"/>
    <property type="molecule type" value="Genomic_DNA"/>
</dbReference>
<evidence type="ECO:0000256" key="4">
    <source>
        <dbReference type="RuleBase" id="RU003357"/>
    </source>
</evidence>
<comment type="caution">
    <text evidence="8">The sequence shown here is derived from an EMBL/GenBank/DDBJ whole genome shotgun (WGS) entry which is preliminary data.</text>
</comment>
<name>A0A0J8GVQ6_9ALTE</name>
<feature type="chain" id="PRO_5005298784" description="TonB-dependent receptor" evidence="5">
    <location>
        <begin position="27"/>
        <end position="1237"/>
    </location>
</feature>
<dbReference type="Pfam" id="PF07715">
    <property type="entry name" value="Plug"/>
    <property type="match status" value="1"/>
</dbReference>
<evidence type="ECO:0000313" key="9">
    <source>
        <dbReference type="Proteomes" id="UP000037600"/>
    </source>
</evidence>
<keyword evidence="4" id="KW-0798">TonB box</keyword>
<dbReference type="InterPro" id="IPR012910">
    <property type="entry name" value="Plug_dom"/>
</dbReference>
<dbReference type="GO" id="GO:0009279">
    <property type="term" value="C:cell outer membrane"/>
    <property type="evidence" value="ECO:0007669"/>
    <property type="project" value="UniProtKB-SubCell"/>
</dbReference>
<feature type="signal peptide" evidence="5">
    <location>
        <begin position="1"/>
        <end position="26"/>
    </location>
</feature>
<dbReference type="InterPro" id="IPR037066">
    <property type="entry name" value="Plug_dom_sf"/>
</dbReference>
<evidence type="ECO:0000313" key="8">
    <source>
        <dbReference type="EMBL" id="KMT66865.1"/>
    </source>
</evidence>
<dbReference type="PANTHER" id="PTHR40980:SF3">
    <property type="entry name" value="TONB-DEPENDENT RECEPTOR-LIKE BETA-BARREL DOMAIN-CONTAINING PROTEIN"/>
    <property type="match status" value="1"/>
</dbReference>
<gene>
    <name evidence="8" type="ORF">XM47_01780</name>
</gene>
<keyword evidence="3" id="KW-0998">Cell outer membrane</keyword>
<dbReference type="AlphaFoldDB" id="A0A0J8GVQ6"/>
<evidence type="ECO:0000256" key="5">
    <source>
        <dbReference type="SAM" id="SignalP"/>
    </source>
</evidence>
<proteinExistence type="inferred from homology"/>
<dbReference type="NCBIfam" id="TIGR01782">
    <property type="entry name" value="TonB-Xanth-Caul"/>
    <property type="match status" value="1"/>
</dbReference>
<dbReference type="OrthoDB" id="8727862at2"/>
<comment type="similarity">
    <text evidence="4">Belongs to the TonB-dependent receptor family.</text>
</comment>
<dbReference type="STRING" id="1513271.XM47_01780"/>
<keyword evidence="2 4" id="KW-0472">Membrane</keyword>
<dbReference type="Gene3D" id="2.170.130.10">
    <property type="entry name" value="TonB-dependent receptor, plug domain"/>
    <property type="match status" value="1"/>
</dbReference>
<keyword evidence="9" id="KW-1185">Reference proteome</keyword>
<feature type="domain" description="TonB-dependent receptor plug" evidence="7">
    <location>
        <begin position="61"/>
        <end position="164"/>
    </location>
</feature>
<evidence type="ECO:0008006" key="10">
    <source>
        <dbReference type="Google" id="ProtNLM"/>
    </source>
</evidence>
<dbReference type="InterPro" id="IPR036942">
    <property type="entry name" value="Beta-barrel_TonB_sf"/>
</dbReference>
<keyword evidence="5" id="KW-0732">Signal</keyword>
<reference evidence="8 9" key="1">
    <citation type="submission" date="2015-04" db="EMBL/GenBank/DDBJ databases">
        <title>Draft Genome Sequence of the Novel Agar-Digesting Marine Bacterium Q1.</title>
        <authorList>
            <person name="Li Y."/>
            <person name="Li D."/>
            <person name="Chen G."/>
            <person name="Du Z."/>
        </authorList>
    </citation>
    <scope>NUCLEOTIDE SEQUENCE [LARGE SCALE GENOMIC DNA]</scope>
    <source>
        <strain evidence="8 9">Q1</strain>
    </source>
</reference>
<accession>A0A0J8GVQ6</accession>
<evidence type="ECO:0000256" key="3">
    <source>
        <dbReference type="ARBA" id="ARBA00023237"/>
    </source>
</evidence>
<protein>
    <recommendedName>
        <fullName evidence="10">TonB-dependent receptor</fullName>
    </recommendedName>
</protein>
<dbReference type="Gene3D" id="2.40.170.20">
    <property type="entry name" value="TonB-dependent receptor, beta-barrel domain"/>
    <property type="match status" value="1"/>
</dbReference>
<evidence type="ECO:0000256" key="1">
    <source>
        <dbReference type="ARBA" id="ARBA00004442"/>
    </source>
</evidence>
<sequence>MATQFKYKPIVLMVASVLSASQMAYAAEAENDKKKKQNETDPEVIEVTGYRGSVLKSMLEKRATANVSDSIFAEDIGKSTDQNIADALSRVTGISIQSEGGEGTKISVRGTNPNQNVITLNGVQLTSAGDNQGVDLSAFSSDILSKITVVKTASADHDEGSLGATVNLETGKPLNRKNNARSLTIQGRYNGLSEESDYKLSGSFSDKFLDETFGFAATVFKETQSFRSDRFIVAENQYQAVQIPLASDQNGDMLTDTHAILRGAAQYSMLQNKRDRQGGNFVFQWLPTDTTNVLVDFNYSKQTLVNDDLAIQTRTRADSSLLEKGVKHDSLPNNDDIANFSDPALDWIHINTDTHTVDKYVNRFGDGGYNRAEGIKDIVNKSGGIRIEQYVTDDLRMDFNVSYSETVENPGPSSFITMQGFQIPQTRLALAGEYGTNGGIQPVGYDCRDKANGVCELEFGNGLIVHNDPDTNFDNDVITGFNPDDRAATNIGYMGRTVRSIEDTFKSASLDFDWDVEFGPLVKLEFGAKANQRTKFVDNQVGKFDNTTQATTVPVFDNDGNYVTDKVIKAGDTVTEILGSEIASTEEFPHNNFMEELGVSRNAATDGWPMIDSTLAFERALGSADAALTVNNSQTREMNIDTQAAYLKLNFSAIDDRLTADVGLRYVKDEVNTWGYSGTTYQTDPVLLHRIFDPFYALQLRNSANPSCHGQSTANTGPYELADGFTTADGQTSVEYDTTTPGREYAYARVDGLGWYHNGTLDDSSDDIRLKKLIDTNEACYDPYTDMYQGFAVNAQGQPNVGWVTFARHSDVTTSTNYHMFTDQHLNAGTDELVRDRKDIQNFRTTGNNEYSMLLPSLNLNFALSDDLITRFAVSKTMSRPRIDSLKPGFSVTESVWGTRAGNRVTLSNPKLVPLESKNLDLSVEWYFNKTGMVGAAFFYKDMTNFEETVDYKAYLDDLRIANLDGYNADNLLKTQAEVIEDFSSDEDKMGVCFPKRAIADQVRQDYFISGDFDNEGGVTTQELLDKCALFNVEEIRNGKGAEIAGVELQYQQSYDFLPGLWSGLGINANYTYQESQQEADAQAIALGLAALPSERTPTHSYNATVYWEKFGHQLRLSYRGKSDELVQTSWGEGALWQEGDTGLDFNASYKINNQMTVSFQALNITDTATRHYYTSRNMWMGDYMLNDDGSQILEGGLPVEAPFDEGNALVDDVYKGRTQMMYKTGTNYRLNLRVNF</sequence>
<organism evidence="8 9">
    <name type="scientific">Catenovulum maritimum</name>
    <dbReference type="NCBI Taxonomy" id="1513271"/>
    <lineage>
        <taxon>Bacteria</taxon>
        <taxon>Pseudomonadati</taxon>
        <taxon>Pseudomonadota</taxon>
        <taxon>Gammaproteobacteria</taxon>
        <taxon>Alteromonadales</taxon>
        <taxon>Alteromonadaceae</taxon>
        <taxon>Catenovulum</taxon>
    </lineage>
</organism>
<dbReference type="PATRIC" id="fig|1513271.3.peg.377"/>
<evidence type="ECO:0000256" key="2">
    <source>
        <dbReference type="ARBA" id="ARBA00023136"/>
    </source>
</evidence>
<evidence type="ECO:0000259" key="6">
    <source>
        <dbReference type="Pfam" id="PF00593"/>
    </source>
</evidence>
<dbReference type="RefSeq" id="WP_048688705.1">
    <property type="nucleotide sequence ID" value="NZ_KQ130482.1"/>
</dbReference>
<evidence type="ECO:0000259" key="7">
    <source>
        <dbReference type="Pfam" id="PF07715"/>
    </source>
</evidence>
<dbReference type="InterPro" id="IPR010104">
    <property type="entry name" value="TonB_rcpt_bac"/>
</dbReference>
<dbReference type="PANTHER" id="PTHR40980">
    <property type="entry name" value="PLUG DOMAIN-CONTAINING PROTEIN"/>
    <property type="match status" value="1"/>
</dbReference>
<dbReference type="SUPFAM" id="SSF56935">
    <property type="entry name" value="Porins"/>
    <property type="match status" value="1"/>
</dbReference>